<gene>
    <name evidence="3" type="ORF">EZS27_024234</name>
</gene>
<keyword evidence="1" id="KW-0812">Transmembrane</keyword>
<name>A0A5J4QZH5_9ZZZZ</name>
<accession>A0A5J4QZH5</accession>
<evidence type="ECO:0000256" key="1">
    <source>
        <dbReference type="SAM" id="Phobius"/>
    </source>
</evidence>
<keyword evidence="1" id="KW-1133">Transmembrane helix</keyword>
<dbReference type="Pfam" id="PF01973">
    <property type="entry name" value="MptE-like"/>
    <property type="match status" value="1"/>
</dbReference>
<dbReference type="PANTHER" id="PTHR41786">
    <property type="entry name" value="MOTILITY ACCESSORY FACTOR MAF"/>
    <property type="match status" value="1"/>
</dbReference>
<reference evidence="3" key="1">
    <citation type="submission" date="2019-03" db="EMBL/GenBank/DDBJ databases">
        <title>Single cell metagenomics reveals metabolic interactions within the superorganism composed of flagellate Streblomastix strix and complex community of Bacteroidetes bacteria on its surface.</title>
        <authorList>
            <person name="Treitli S.C."/>
            <person name="Kolisko M."/>
            <person name="Husnik F."/>
            <person name="Keeling P."/>
            <person name="Hampl V."/>
        </authorList>
    </citation>
    <scope>NUCLEOTIDE SEQUENCE</scope>
    <source>
        <strain evidence="3">STM</strain>
    </source>
</reference>
<dbReference type="AlphaFoldDB" id="A0A5J4QZH5"/>
<dbReference type="InterPro" id="IPR002826">
    <property type="entry name" value="MptE-like"/>
</dbReference>
<feature type="domain" description="6-hydroxymethylpterin diphosphokinase MptE-like" evidence="2">
    <location>
        <begin position="45"/>
        <end position="203"/>
    </location>
</feature>
<sequence>MKKLTKQLNMHALLKISKRILSLGLYIFCKYISILLFITSGKCTKNRQKLKSLYNIHKNKRCFIIGNGPSLKPEDLETLYLNNEISFAVNKISYIFPETNWRPTYYSVFDDFLPRKIKNIISETPASKKFFRKNSFLFTRKVNGECLYCNTKGNRNLLKNPKFSADISEKIFAIATVTYVSMQIAVYMGITEIYLLGIDNAYSLDRKKNGTIVKNNSIKSYFGALEKTDNRNVGALWEMDIAYKAANEYAKQNDIKIYNATRGGKLEIFERVNFDSLF</sequence>
<organism evidence="3">
    <name type="scientific">termite gut metagenome</name>
    <dbReference type="NCBI Taxonomy" id="433724"/>
    <lineage>
        <taxon>unclassified sequences</taxon>
        <taxon>metagenomes</taxon>
        <taxon>organismal metagenomes</taxon>
    </lineage>
</organism>
<evidence type="ECO:0000313" key="3">
    <source>
        <dbReference type="EMBL" id="KAA6326695.1"/>
    </source>
</evidence>
<dbReference type="EMBL" id="SNRY01002120">
    <property type="protein sequence ID" value="KAA6326695.1"/>
    <property type="molecule type" value="Genomic_DNA"/>
</dbReference>
<protein>
    <recommendedName>
        <fullName evidence="2">6-hydroxymethylpterin diphosphokinase MptE-like domain-containing protein</fullName>
    </recommendedName>
</protein>
<feature type="transmembrane region" description="Helical" evidence="1">
    <location>
        <begin position="20"/>
        <end position="38"/>
    </location>
</feature>
<keyword evidence="1" id="KW-0472">Membrane</keyword>
<evidence type="ECO:0000259" key="2">
    <source>
        <dbReference type="Pfam" id="PF01973"/>
    </source>
</evidence>
<comment type="caution">
    <text evidence="3">The sequence shown here is derived from an EMBL/GenBank/DDBJ whole genome shotgun (WGS) entry which is preliminary data.</text>
</comment>
<dbReference type="Gene3D" id="3.90.1480.10">
    <property type="entry name" value="Alpha-2,3-sialyltransferase"/>
    <property type="match status" value="1"/>
</dbReference>
<dbReference type="PANTHER" id="PTHR41786:SF1">
    <property type="entry name" value="6-HYDROXYMETHYLPTERIN DIPHOSPHOKINASE MPTE-LIKE DOMAIN-CONTAINING PROTEIN"/>
    <property type="match status" value="1"/>
</dbReference>
<proteinExistence type="predicted"/>